<gene>
    <name evidence="2" type="ORF">J2Z75_005094</name>
</gene>
<dbReference type="Gene3D" id="3.40.50.300">
    <property type="entry name" value="P-loop containing nucleotide triphosphate hydrolases"/>
    <property type="match status" value="1"/>
</dbReference>
<sequence length="1384" mass="152888">MGIVVSRSSILANARHALVNLEKTGDSGFEGFIQRLLSAHLGVSLRLSSSGEQDGRDMSAGTVAAEAKRYGQKKLNLRELAGEAVLAKAASHELEFWILATTDTLAQQKVARLEKVAAQAKLEIGIVDWAPADCPRLLALVHQHESVALHWFEENAPAAWKDISVALAEVRSQAKTLERVGREIQDLGRGLALTDALRRTLVHAVNSALSDESGDSSKALFGQRIDFYAPSAGAISRPELNTRLDRSLANAEDNGNHVLAIVGPEGVGKTWAIVRYVVERWPDRPMLFISSNMFQLAATGDWGHTKLLVESVLRSIALVKDCDPRLRDERYVAKLLTALRQARSDKFSPIVILDGFNERDGAHWGSAISGLRNLLSLSSDPPILVTTRASPWPQLARILQKQAVGYSDFDVFGFSETEFKAACTRQGVDASAFDAETAKDLRNPRLFRIAAGLLNALAGAPVTRERIFWEYWRHRQEEDAGKQIETDEFASLLKAHVRDAWSNLRLLKGERTLYIDVKASQEAARFAGVEHAVHDLQDVLSSDFFSPGDRDDSREWRIASNRLNYVLGLSLQRRLVEVTDRAMSLEDNRQAVEIQLGEDIDPMADTDSAGVIVATALLASCLQSNRNPSVSVACLVYLLHLRNARNHDVAPTVRGMVYVAACADPAIFVEAVEEMEDRDPWLVEALRTAHGAGTDQACIVDAVRSWLGDESPNELVTTAIHILAGHNLAPFGKLLRERQDPDGYADLSFWLMFLDEASRSPVSPLDIDGDAEFLDNSEELDNEHDDPLSIETLLKQDLDREIASSGDGGLHREDDIDEAGDYPWTDAEERGHVPAMPPSLGEDWLGLDEHLPRLLERRWNPQVQEVHLFHVELLENRLVALPLEKRVGFLRTVFLRSPPPSSPTNYELRYGFALPESAIDELLANTLGDEKQLGNTLGWLNYFGLSKFDLSEQTARALVAVLVDNDRVPELRADVAQFLGRSKSFAVAQWLEQSGWLPELETNTVVSMHAATALLPFCSVEGGYHRLRDRIVATILCDAIDTVPSNDLPAVLHDFDTHVGQCRDDIPQNWYPTGRTASGNYLDPKGSDRRLALATLEMSITAAHRIARADPALAIKWFSDLMDVRTAFWGDESLIEFLSGLIVGIGVCDIAAAATGLDRLIAHLADVNADADDAVLLPERLVEAAFMLPCDAALAGVMTNMVLLANDDATLCLIARSAKGAWRDWLEKLCENERSSERPARVARARTLQAMARLKSASLPEEFGFARIERFATAIEDERRIAEASIKAWVSAVPNERKELEETFFDAASGQLLDLPDLGAVGEIGQLFAARIELHERNQIESRTGQLFGMNGAPTRFVAANSSYRVFPVRSNRKRRFAESAEVE</sequence>
<organism evidence="2 3">
    <name type="scientific">Rhizobium herbae</name>
    <dbReference type="NCBI Taxonomy" id="508661"/>
    <lineage>
        <taxon>Bacteria</taxon>
        <taxon>Pseudomonadati</taxon>
        <taxon>Pseudomonadota</taxon>
        <taxon>Alphaproteobacteria</taxon>
        <taxon>Hyphomicrobiales</taxon>
        <taxon>Rhizobiaceae</taxon>
        <taxon>Rhizobium/Agrobacterium group</taxon>
        <taxon>Rhizobium</taxon>
    </lineage>
</organism>
<feature type="region of interest" description="Disordered" evidence="1">
    <location>
        <begin position="804"/>
        <end position="841"/>
    </location>
</feature>
<protein>
    <recommendedName>
        <fullName evidence="4">ATP-binding protein</fullName>
    </recommendedName>
</protein>
<dbReference type="InterPro" id="IPR027417">
    <property type="entry name" value="P-loop_NTPase"/>
</dbReference>
<accession>A0ABS4EUD2</accession>
<comment type="caution">
    <text evidence="2">The sequence shown here is derived from an EMBL/GenBank/DDBJ whole genome shotgun (WGS) entry which is preliminary data.</text>
</comment>
<evidence type="ECO:0000313" key="3">
    <source>
        <dbReference type="Proteomes" id="UP000823786"/>
    </source>
</evidence>
<evidence type="ECO:0000313" key="2">
    <source>
        <dbReference type="EMBL" id="MBP1861565.1"/>
    </source>
</evidence>
<evidence type="ECO:0000256" key="1">
    <source>
        <dbReference type="SAM" id="MobiDB-lite"/>
    </source>
</evidence>
<keyword evidence="3" id="KW-1185">Reference proteome</keyword>
<dbReference type="SUPFAM" id="SSF52540">
    <property type="entry name" value="P-loop containing nucleoside triphosphate hydrolases"/>
    <property type="match status" value="1"/>
</dbReference>
<dbReference type="RefSeq" id="WP_209856019.1">
    <property type="nucleotide sequence ID" value="NZ_JAGGJV010000011.1"/>
</dbReference>
<evidence type="ECO:0008006" key="4">
    <source>
        <dbReference type="Google" id="ProtNLM"/>
    </source>
</evidence>
<proteinExistence type="predicted"/>
<dbReference type="EMBL" id="JAGGJV010000011">
    <property type="protein sequence ID" value="MBP1861565.1"/>
    <property type="molecule type" value="Genomic_DNA"/>
</dbReference>
<dbReference type="Proteomes" id="UP000823786">
    <property type="component" value="Unassembled WGS sequence"/>
</dbReference>
<name>A0ABS4EUD2_9HYPH</name>
<reference evidence="2 3" key="1">
    <citation type="submission" date="2021-03" db="EMBL/GenBank/DDBJ databases">
        <title>Genomic Encyclopedia of Type Strains, Phase IV (KMG-IV): sequencing the most valuable type-strain genomes for metagenomic binning, comparative biology and taxonomic classification.</title>
        <authorList>
            <person name="Goeker M."/>
        </authorList>
    </citation>
    <scope>NUCLEOTIDE SEQUENCE [LARGE SCALE GENOMIC DNA]</scope>
    <source>
        <strain evidence="2 3">DSM 26427</strain>
    </source>
</reference>